<dbReference type="InterPro" id="IPR028989">
    <property type="entry name" value="RimP_N"/>
</dbReference>
<accession>A0ABD4T2J7</accession>
<evidence type="ECO:0000259" key="4">
    <source>
        <dbReference type="Pfam" id="PF02576"/>
    </source>
</evidence>
<dbReference type="InterPro" id="IPR003728">
    <property type="entry name" value="Ribosome_maturation_RimP"/>
</dbReference>
<dbReference type="EMBL" id="JTHE03000044">
    <property type="protein sequence ID" value="MCM1982718.1"/>
    <property type="molecule type" value="Genomic_DNA"/>
</dbReference>
<feature type="domain" description="Ribosome maturation factor RimP C-terminal" evidence="5">
    <location>
        <begin position="88"/>
        <end position="150"/>
    </location>
</feature>
<evidence type="ECO:0000256" key="2">
    <source>
        <dbReference type="ARBA" id="ARBA00022517"/>
    </source>
</evidence>
<dbReference type="SUPFAM" id="SSF74942">
    <property type="entry name" value="YhbC-like, C-terminal domain"/>
    <property type="match status" value="1"/>
</dbReference>
<dbReference type="Pfam" id="PF02576">
    <property type="entry name" value="RimP_N"/>
    <property type="match status" value="1"/>
</dbReference>
<comment type="similarity">
    <text evidence="3">Belongs to the RimP family.</text>
</comment>
<dbReference type="RefSeq" id="WP_166274656.1">
    <property type="nucleotide sequence ID" value="NZ_JTHE03000044.1"/>
</dbReference>
<dbReference type="Proteomes" id="UP000031561">
    <property type="component" value="Unassembled WGS sequence"/>
</dbReference>
<dbReference type="PANTHER" id="PTHR33867">
    <property type="entry name" value="RIBOSOME MATURATION FACTOR RIMP"/>
    <property type="match status" value="1"/>
</dbReference>
<comment type="subcellular location">
    <subcellularLocation>
        <location evidence="3">Cytoplasm</location>
    </subcellularLocation>
</comment>
<dbReference type="GO" id="GO:0042274">
    <property type="term" value="P:ribosomal small subunit biogenesis"/>
    <property type="evidence" value="ECO:0007669"/>
    <property type="project" value="UniProtKB-UniRule"/>
</dbReference>
<evidence type="ECO:0000259" key="5">
    <source>
        <dbReference type="Pfam" id="PF17384"/>
    </source>
</evidence>
<reference evidence="6 7" key="1">
    <citation type="journal article" date="2015" name="Genome Announc.">
        <title>Draft Genome Sequence of Filamentous Marine Cyanobacterium Lyngbya confervoides Strain BDU141951.</title>
        <authorList>
            <person name="Chandrababunaidu M.M."/>
            <person name="Sen D."/>
            <person name="Tripathy S."/>
        </authorList>
    </citation>
    <scope>NUCLEOTIDE SEQUENCE [LARGE SCALE GENOMIC DNA]</scope>
    <source>
        <strain evidence="6 7">BDU141951</strain>
    </source>
</reference>
<keyword evidence="2 3" id="KW-0690">Ribosome biogenesis</keyword>
<evidence type="ECO:0000256" key="3">
    <source>
        <dbReference type="HAMAP-Rule" id="MF_01077"/>
    </source>
</evidence>
<keyword evidence="7" id="KW-1185">Reference proteome</keyword>
<protein>
    <recommendedName>
        <fullName evidence="3">Ribosome maturation factor RimP</fullName>
    </recommendedName>
</protein>
<comment type="caution">
    <text evidence="6">The sequence shown here is derived from an EMBL/GenBank/DDBJ whole genome shotgun (WGS) entry which is preliminary data.</text>
</comment>
<dbReference type="Pfam" id="PF17384">
    <property type="entry name" value="DUF150_C"/>
    <property type="match status" value="1"/>
</dbReference>
<dbReference type="GO" id="GO:0005737">
    <property type="term" value="C:cytoplasm"/>
    <property type="evidence" value="ECO:0007669"/>
    <property type="project" value="UniProtKB-SubCell"/>
</dbReference>
<dbReference type="PANTHER" id="PTHR33867:SF1">
    <property type="entry name" value="RIBOSOME MATURATION FACTOR RIMP"/>
    <property type="match status" value="1"/>
</dbReference>
<organism evidence="6 7">
    <name type="scientific">Lyngbya confervoides BDU141951</name>
    <dbReference type="NCBI Taxonomy" id="1574623"/>
    <lineage>
        <taxon>Bacteria</taxon>
        <taxon>Bacillati</taxon>
        <taxon>Cyanobacteriota</taxon>
        <taxon>Cyanophyceae</taxon>
        <taxon>Oscillatoriophycideae</taxon>
        <taxon>Oscillatoriales</taxon>
        <taxon>Microcoleaceae</taxon>
        <taxon>Lyngbya</taxon>
    </lineage>
</organism>
<dbReference type="HAMAP" id="MF_01077">
    <property type="entry name" value="RimP"/>
    <property type="match status" value="1"/>
</dbReference>
<dbReference type="InterPro" id="IPR035956">
    <property type="entry name" value="RimP_N_sf"/>
</dbReference>
<comment type="function">
    <text evidence="3">Required for maturation of 30S ribosomal subunits.</text>
</comment>
<sequence>MSHPVIEQVLPLIRPVAHGLGLEIVNVTFQTNHSPPVLRVDVRNLREETGLNDCEQMSRAVEEILDQAEIFPDAYVLEISSPGLSDFLSTDRDFVTFKGFPVLVRTRDPYKKQREWAGLLIEKAGEGVKLNLKGRIVIIPIDLIESVQLHNPA</sequence>
<dbReference type="AlphaFoldDB" id="A0ABD4T2J7"/>
<dbReference type="InterPro" id="IPR028998">
    <property type="entry name" value="RimP_C"/>
</dbReference>
<dbReference type="InterPro" id="IPR036847">
    <property type="entry name" value="RimP_C_sf"/>
</dbReference>
<evidence type="ECO:0000313" key="7">
    <source>
        <dbReference type="Proteomes" id="UP000031561"/>
    </source>
</evidence>
<evidence type="ECO:0000256" key="1">
    <source>
        <dbReference type="ARBA" id="ARBA00022490"/>
    </source>
</evidence>
<proteinExistence type="inferred from homology"/>
<dbReference type="SUPFAM" id="SSF75420">
    <property type="entry name" value="YhbC-like, N-terminal domain"/>
    <property type="match status" value="1"/>
</dbReference>
<feature type="domain" description="Ribosome maturation factor RimP N-terminal" evidence="4">
    <location>
        <begin position="12"/>
        <end position="84"/>
    </location>
</feature>
<gene>
    <name evidence="3 6" type="primary">rimP</name>
    <name evidence="6" type="ORF">QQ91_0007765</name>
</gene>
<dbReference type="CDD" id="cd01734">
    <property type="entry name" value="YlxS_C"/>
    <property type="match status" value="1"/>
</dbReference>
<keyword evidence="1 3" id="KW-0963">Cytoplasm</keyword>
<evidence type="ECO:0000313" key="6">
    <source>
        <dbReference type="EMBL" id="MCM1982718.1"/>
    </source>
</evidence>
<dbReference type="NCBIfam" id="NF000935">
    <property type="entry name" value="PRK00092.3-3"/>
    <property type="match status" value="1"/>
</dbReference>
<dbReference type="Gene3D" id="3.30.300.70">
    <property type="entry name" value="RimP-like superfamily, N-terminal"/>
    <property type="match status" value="1"/>
</dbReference>
<name>A0ABD4T2J7_9CYAN</name>